<gene>
    <name evidence="10" type="ORF">EOI86_22475</name>
</gene>
<keyword evidence="3" id="KW-0805">Transcription regulation</keyword>
<dbReference type="GO" id="GO:0000156">
    <property type="term" value="F:phosphorelay response regulator activity"/>
    <property type="evidence" value="ECO:0007669"/>
    <property type="project" value="TreeGrafter"/>
</dbReference>
<dbReference type="SMART" id="SM00862">
    <property type="entry name" value="Trans_reg_C"/>
    <property type="match status" value="1"/>
</dbReference>
<dbReference type="Gene3D" id="3.40.50.2300">
    <property type="match status" value="1"/>
</dbReference>
<dbReference type="InterPro" id="IPR039420">
    <property type="entry name" value="WalR-like"/>
</dbReference>
<dbReference type="PANTHER" id="PTHR48111">
    <property type="entry name" value="REGULATOR OF RPOS"/>
    <property type="match status" value="1"/>
</dbReference>
<dbReference type="InterPro" id="IPR001789">
    <property type="entry name" value="Sig_transdc_resp-reg_receiver"/>
</dbReference>
<evidence type="ECO:0000313" key="11">
    <source>
        <dbReference type="Proteomes" id="UP000287447"/>
    </source>
</evidence>
<feature type="modified residue" description="4-aspartylphosphate" evidence="6">
    <location>
        <position position="51"/>
    </location>
</feature>
<sequence length="222" mass="24572">MRILLVEDNSRIAEHIAACLTKEGMAVDRFGTAEDGALALETVRYDAAILDLGLPDGDGLDVLREARNRGSDTPILILTARDGLKDRVEGLNSGADDYLLKPFEVEELVARLKALMRRPGAVLGMCLTAGNLSFDTVGRDVKVDDKPLRLSRRELDILEYLMRRVGRVVSKEWLEEALYGFDEEVSSNSVEVAVHRLRKSLENAKANVSIHTLRGVGYLLQP</sequence>
<proteinExistence type="predicted"/>
<evidence type="ECO:0000259" key="9">
    <source>
        <dbReference type="PROSITE" id="PS51755"/>
    </source>
</evidence>
<dbReference type="OrthoDB" id="9802426at2"/>
<name>A0A3S2WPB0_9PROT</name>
<evidence type="ECO:0000256" key="7">
    <source>
        <dbReference type="PROSITE-ProRule" id="PRU01091"/>
    </source>
</evidence>
<dbReference type="Proteomes" id="UP000287447">
    <property type="component" value="Unassembled WGS sequence"/>
</dbReference>
<dbReference type="EMBL" id="SADE01000004">
    <property type="protein sequence ID" value="RVU33900.1"/>
    <property type="molecule type" value="Genomic_DNA"/>
</dbReference>
<dbReference type="SUPFAM" id="SSF52172">
    <property type="entry name" value="CheY-like"/>
    <property type="match status" value="1"/>
</dbReference>
<reference evidence="11" key="1">
    <citation type="submission" date="2019-01" db="EMBL/GenBank/DDBJ databases">
        <title>Gri0909 isolated from a small marine red alga.</title>
        <authorList>
            <person name="Kim J."/>
            <person name="Jeong S.E."/>
            <person name="Jeon C.O."/>
        </authorList>
    </citation>
    <scope>NUCLEOTIDE SEQUENCE [LARGE SCALE GENOMIC DNA]</scope>
    <source>
        <strain evidence="11">Gri0909</strain>
    </source>
</reference>
<dbReference type="Pfam" id="PF00486">
    <property type="entry name" value="Trans_reg_C"/>
    <property type="match status" value="1"/>
</dbReference>
<protein>
    <submittedName>
        <fullName evidence="10">Response regulator transcription factor</fullName>
    </submittedName>
</protein>
<dbReference type="InterPro" id="IPR011006">
    <property type="entry name" value="CheY-like_superfamily"/>
</dbReference>
<dbReference type="SMART" id="SM00448">
    <property type="entry name" value="REC"/>
    <property type="match status" value="1"/>
</dbReference>
<feature type="domain" description="Response regulatory" evidence="8">
    <location>
        <begin position="2"/>
        <end position="116"/>
    </location>
</feature>
<dbReference type="PROSITE" id="PS51755">
    <property type="entry name" value="OMPR_PHOB"/>
    <property type="match status" value="1"/>
</dbReference>
<dbReference type="Gene3D" id="6.10.250.690">
    <property type="match status" value="1"/>
</dbReference>
<keyword evidence="5" id="KW-0804">Transcription</keyword>
<keyword evidence="2" id="KW-0902">Two-component regulatory system</keyword>
<accession>A0A3S2WPB0</accession>
<evidence type="ECO:0000256" key="3">
    <source>
        <dbReference type="ARBA" id="ARBA00023015"/>
    </source>
</evidence>
<dbReference type="Pfam" id="PF00072">
    <property type="entry name" value="Response_reg"/>
    <property type="match status" value="1"/>
</dbReference>
<keyword evidence="1 6" id="KW-0597">Phosphoprotein</keyword>
<evidence type="ECO:0000313" key="10">
    <source>
        <dbReference type="EMBL" id="RVU33900.1"/>
    </source>
</evidence>
<dbReference type="CDD" id="cd00383">
    <property type="entry name" value="trans_reg_C"/>
    <property type="match status" value="1"/>
</dbReference>
<evidence type="ECO:0000256" key="2">
    <source>
        <dbReference type="ARBA" id="ARBA00023012"/>
    </source>
</evidence>
<dbReference type="GO" id="GO:0005829">
    <property type="term" value="C:cytosol"/>
    <property type="evidence" value="ECO:0007669"/>
    <property type="project" value="TreeGrafter"/>
</dbReference>
<dbReference type="InterPro" id="IPR001867">
    <property type="entry name" value="OmpR/PhoB-type_DNA-bd"/>
</dbReference>
<keyword evidence="11" id="KW-1185">Reference proteome</keyword>
<dbReference type="GO" id="GO:0006355">
    <property type="term" value="P:regulation of DNA-templated transcription"/>
    <property type="evidence" value="ECO:0007669"/>
    <property type="project" value="InterPro"/>
</dbReference>
<dbReference type="GO" id="GO:0000976">
    <property type="term" value="F:transcription cis-regulatory region binding"/>
    <property type="evidence" value="ECO:0007669"/>
    <property type="project" value="TreeGrafter"/>
</dbReference>
<dbReference type="SUPFAM" id="SSF46894">
    <property type="entry name" value="C-terminal effector domain of the bipartite response regulators"/>
    <property type="match status" value="1"/>
</dbReference>
<keyword evidence="4 7" id="KW-0238">DNA-binding</keyword>
<dbReference type="PROSITE" id="PS50110">
    <property type="entry name" value="RESPONSE_REGULATORY"/>
    <property type="match status" value="1"/>
</dbReference>
<dbReference type="CDD" id="cd17624">
    <property type="entry name" value="REC_OmpR_PmrA-like"/>
    <property type="match status" value="1"/>
</dbReference>
<dbReference type="RefSeq" id="WP_127767930.1">
    <property type="nucleotide sequence ID" value="NZ_SADE01000004.1"/>
</dbReference>
<evidence type="ECO:0000259" key="8">
    <source>
        <dbReference type="PROSITE" id="PS50110"/>
    </source>
</evidence>
<dbReference type="AlphaFoldDB" id="A0A3S2WPB0"/>
<dbReference type="Gene3D" id="1.10.10.10">
    <property type="entry name" value="Winged helix-like DNA-binding domain superfamily/Winged helix DNA-binding domain"/>
    <property type="match status" value="1"/>
</dbReference>
<dbReference type="GO" id="GO:0032993">
    <property type="term" value="C:protein-DNA complex"/>
    <property type="evidence" value="ECO:0007669"/>
    <property type="project" value="TreeGrafter"/>
</dbReference>
<dbReference type="PANTHER" id="PTHR48111:SF36">
    <property type="entry name" value="TRANSCRIPTIONAL REGULATORY PROTEIN CUTR"/>
    <property type="match status" value="1"/>
</dbReference>
<evidence type="ECO:0000256" key="5">
    <source>
        <dbReference type="ARBA" id="ARBA00023163"/>
    </source>
</evidence>
<evidence type="ECO:0000256" key="4">
    <source>
        <dbReference type="ARBA" id="ARBA00023125"/>
    </source>
</evidence>
<evidence type="ECO:0000256" key="6">
    <source>
        <dbReference type="PROSITE-ProRule" id="PRU00169"/>
    </source>
</evidence>
<dbReference type="InterPro" id="IPR036388">
    <property type="entry name" value="WH-like_DNA-bd_sf"/>
</dbReference>
<evidence type="ECO:0000256" key="1">
    <source>
        <dbReference type="ARBA" id="ARBA00022553"/>
    </source>
</evidence>
<feature type="DNA-binding region" description="OmpR/PhoB-type" evidence="7">
    <location>
        <begin position="124"/>
        <end position="222"/>
    </location>
</feature>
<dbReference type="InterPro" id="IPR016032">
    <property type="entry name" value="Sig_transdc_resp-reg_C-effctor"/>
</dbReference>
<dbReference type="FunFam" id="3.40.50.2300:FF:000002">
    <property type="entry name" value="DNA-binding response regulator PhoP"/>
    <property type="match status" value="1"/>
</dbReference>
<feature type="domain" description="OmpR/PhoB-type" evidence="9">
    <location>
        <begin position="124"/>
        <end position="222"/>
    </location>
</feature>
<comment type="caution">
    <text evidence="10">The sequence shown here is derived from an EMBL/GenBank/DDBJ whole genome shotgun (WGS) entry which is preliminary data.</text>
</comment>
<organism evidence="10 11">
    <name type="scientific">Hwanghaeella grinnelliae</name>
    <dbReference type="NCBI Taxonomy" id="2500179"/>
    <lineage>
        <taxon>Bacteria</taxon>
        <taxon>Pseudomonadati</taxon>
        <taxon>Pseudomonadota</taxon>
        <taxon>Alphaproteobacteria</taxon>
        <taxon>Rhodospirillales</taxon>
        <taxon>Rhodospirillaceae</taxon>
        <taxon>Hwanghaeella</taxon>
    </lineage>
</organism>